<dbReference type="InterPro" id="IPR019734">
    <property type="entry name" value="TPR_rpt"/>
</dbReference>
<dbReference type="GO" id="GO:0016020">
    <property type="term" value="C:membrane"/>
    <property type="evidence" value="ECO:0007669"/>
    <property type="project" value="UniProtKB-SubCell"/>
</dbReference>
<gene>
    <name evidence="8" type="ORF">IMSHALPRED_002326</name>
</gene>
<evidence type="ECO:0000256" key="5">
    <source>
        <dbReference type="ARBA" id="ARBA00023128"/>
    </source>
</evidence>
<dbReference type="InterPro" id="IPR052374">
    <property type="entry name" value="SERAC1"/>
</dbReference>
<dbReference type="GO" id="GO:0005783">
    <property type="term" value="C:endoplasmic reticulum"/>
    <property type="evidence" value="ECO:0007669"/>
    <property type="project" value="UniProtKB-SubCell"/>
</dbReference>
<dbReference type="PANTHER" id="PTHR48182:SF2">
    <property type="entry name" value="PROTEIN SERAC1"/>
    <property type="match status" value="1"/>
</dbReference>
<dbReference type="OrthoDB" id="1658288at2759"/>
<proteinExistence type="predicted"/>
<evidence type="ECO:0000256" key="2">
    <source>
        <dbReference type="ARBA" id="ARBA00004240"/>
    </source>
</evidence>
<evidence type="ECO:0000256" key="4">
    <source>
        <dbReference type="ARBA" id="ARBA00022824"/>
    </source>
</evidence>
<dbReference type="Pfam" id="PF13374">
    <property type="entry name" value="TPR_10"/>
    <property type="match status" value="1"/>
</dbReference>
<evidence type="ECO:0000313" key="8">
    <source>
        <dbReference type="EMBL" id="CAF9915054.1"/>
    </source>
</evidence>
<dbReference type="AlphaFoldDB" id="A0A8H3IIN8"/>
<organism evidence="8 9">
    <name type="scientific">Imshaugia aleurites</name>
    <dbReference type="NCBI Taxonomy" id="172621"/>
    <lineage>
        <taxon>Eukaryota</taxon>
        <taxon>Fungi</taxon>
        <taxon>Dikarya</taxon>
        <taxon>Ascomycota</taxon>
        <taxon>Pezizomycotina</taxon>
        <taxon>Lecanoromycetes</taxon>
        <taxon>OSLEUM clade</taxon>
        <taxon>Lecanoromycetidae</taxon>
        <taxon>Lecanorales</taxon>
        <taxon>Lecanorineae</taxon>
        <taxon>Parmeliaceae</taxon>
        <taxon>Imshaugia</taxon>
    </lineage>
</organism>
<feature type="compositionally biased region" description="Low complexity" evidence="7">
    <location>
        <begin position="876"/>
        <end position="886"/>
    </location>
</feature>
<dbReference type="SUPFAM" id="SSF53474">
    <property type="entry name" value="alpha/beta-Hydrolases"/>
    <property type="match status" value="1"/>
</dbReference>
<evidence type="ECO:0000256" key="6">
    <source>
        <dbReference type="ARBA" id="ARBA00023136"/>
    </source>
</evidence>
<comment type="caution">
    <text evidence="8">The sequence shown here is derived from an EMBL/GenBank/DDBJ whole genome shotgun (WGS) entry which is preliminary data.</text>
</comment>
<keyword evidence="4" id="KW-0256">Endoplasmic reticulum</keyword>
<feature type="compositionally biased region" description="Basic residues" evidence="7">
    <location>
        <begin position="913"/>
        <end position="924"/>
    </location>
</feature>
<evidence type="ECO:0000256" key="1">
    <source>
        <dbReference type="ARBA" id="ARBA00004173"/>
    </source>
</evidence>
<evidence type="ECO:0000313" key="9">
    <source>
        <dbReference type="Proteomes" id="UP000664534"/>
    </source>
</evidence>
<dbReference type="GO" id="GO:0005739">
    <property type="term" value="C:mitochondrion"/>
    <property type="evidence" value="ECO:0007669"/>
    <property type="project" value="UniProtKB-SubCell"/>
</dbReference>
<evidence type="ECO:0000256" key="3">
    <source>
        <dbReference type="ARBA" id="ARBA00004370"/>
    </source>
</evidence>
<dbReference type="InterPro" id="IPR027417">
    <property type="entry name" value="P-loop_NTPase"/>
</dbReference>
<dbReference type="InterPro" id="IPR011990">
    <property type="entry name" value="TPR-like_helical_dom_sf"/>
</dbReference>
<dbReference type="GO" id="GO:0043531">
    <property type="term" value="F:ADP binding"/>
    <property type="evidence" value="ECO:0007669"/>
    <property type="project" value="InterPro"/>
</dbReference>
<dbReference type="SMART" id="SM00028">
    <property type="entry name" value="TPR"/>
    <property type="match status" value="4"/>
</dbReference>
<reference evidence="8" key="1">
    <citation type="submission" date="2021-03" db="EMBL/GenBank/DDBJ databases">
        <authorList>
            <person name="Tagirdzhanova G."/>
        </authorList>
    </citation>
    <scope>NUCLEOTIDE SEQUENCE</scope>
</reference>
<dbReference type="InterPro" id="IPR029058">
    <property type="entry name" value="AB_hydrolase_fold"/>
</dbReference>
<protein>
    <submittedName>
        <fullName evidence="8">Uncharacterized protein</fullName>
    </submittedName>
</protein>
<name>A0A8H3IIN8_9LECA</name>
<comment type="subcellular location">
    <subcellularLocation>
        <location evidence="2">Endoplasmic reticulum</location>
    </subcellularLocation>
    <subcellularLocation>
        <location evidence="3">Membrane</location>
    </subcellularLocation>
    <subcellularLocation>
        <location evidence="1">Mitochondrion</location>
    </subcellularLocation>
</comment>
<evidence type="ECO:0000256" key="7">
    <source>
        <dbReference type="SAM" id="MobiDB-lite"/>
    </source>
</evidence>
<keyword evidence="5" id="KW-0496">Mitochondrion</keyword>
<keyword evidence="6" id="KW-0472">Membrane</keyword>
<dbReference type="Gene3D" id="3.40.50.1820">
    <property type="entry name" value="alpha/beta hydrolase"/>
    <property type="match status" value="1"/>
</dbReference>
<dbReference type="PANTHER" id="PTHR48182">
    <property type="entry name" value="PROTEIN SERAC1"/>
    <property type="match status" value="1"/>
</dbReference>
<dbReference type="Proteomes" id="UP000664534">
    <property type="component" value="Unassembled WGS sequence"/>
</dbReference>
<dbReference type="Pfam" id="PF13424">
    <property type="entry name" value="TPR_12"/>
    <property type="match status" value="2"/>
</dbReference>
<dbReference type="SUPFAM" id="SSF48452">
    <property type="entry name" value="TPR-like"/>
    <property type="match status" value="2"/>
</dbReference>
<accession>A0A8H3IIN8</accession>
<feature type="region of interest" description="Disordered" evidence="7">
    <location>
        <begin position="876"/>
        <end position="931"/>
    </location>
</feature>
<dbReference type="Gene3D" id="3.40.50.300">
    <property type="entry name" value="P-loop containing nucleotide triphosphate hydrolases"/>
    <property type="match status" value="1"/>
</dbReference>
<keyword evidence="9" id="KW-1185">Reference proteome</keyword>
<dbReference type="SUPFAM" id="SSF52540">
    <property type="entry name" value="P-loop containing nucleoside triphosphate hydrolases"/>
    <property type="match status" value="1"/>
</dbReference>
<sequence>MLLILLTIQESRRPIIFIAHSLGGIIVKQALVWAHREPRYKTVKDHTIGVVFFGTPHRGSDKANYGKTLANVATGVMHKPQSKLISALQSNSETLMRLTSEFKFEAPNMEIMTFYETQPMSIFKGLIVEKHSALLELSHEDTQPVDATHRDMCKFDTRNDETYKKLVKRINRMSKGKDKSSSAPEGPPLHLRNKHFELPYDVSPYFTGGDEVRRELRENCFPLEDSSTRTPQKRFVIYGLGGSGKTQMALKFASDHRERFWGVFFIDTSSADMAEQAFTKMARLCKVGESMEDFKRCLSNSLEPWLLILDNADDPFLDISRFFPVGNRGTIIVTSRNLECRCHATVGSRELREMGSDEAVTLLLRSGDLSSEDEDARALALPIVQNLGSLALAVNHAGASIRQRVCSLGNYLGTYTRHRKKLLSSRPVQSGSYYEYTVYTTWEISVDSIKELAKNATHGTATNALEFLTLFGFCHFDDITEDMFESAWSHFAHTKNYPWLASNLLSMIRDRRPSEWDSFGFNEAIQLLSNYSLIHVSGPNSRISLHPLVHSWIRDSLSEELYLRWWHITVSTLALARNLDLYHLQRQLRVHLRHCIGVGQLDDLFPENDVPVDRVNIVSWTITVYSDYPWKDALMLAERALEYSRKSLGDECYSTLLISRQLAYIFNRMSEFQKSSDLLQDKIDVSIRVAGPTDNLTLNIMTVLGWAYRCLGRKQEALELAERTLAVCEESLDEGDRRYLRALEDLALVYRDSGRNEEAVDLSKKLLAMRKEKFNEESVHVLDSEHRLATAYSVSGQHQAALELFQSTLKKHSKVFREDHPDTVHTMVEIATAYGYLGQPEKGIPLIVKALEVGSSTGLDEPFRERGEEIFQWLESESAQQQHQSANTSSTVPERLAKSEKLPHRDVEDFSSKQRRRLWPKGRRQIGESSS</sequence>
<dbReference type="Gene3D" id="1.25.40.10">
    <property type="entry name" value="Tetratricopeptide repeat domain"/>
    <property type="match status" value="2"/>
</dbReference>
<dbReference type="EMBL" id="CAJPDT010000014">
    <property type="protein sequence ID" value="CAF9915054.1"/>
    <property type="molecule type" value="Genomic_DNA"/>
</dbReference>
<feature type="compositionally biased region" description="Basic and acidic residues" evidence="7">
    <location>
        <begin position="895"/>
        <end position="912"/>
    </location>
</feature>